<dbReference type="PANTHER" id="PTHR34224">
    <property type="entry name" value="INTERACTOR OF CONSTITUTIVE ACTIVE ROPS 2, CHLOROPLASTIC-RELATED"/>
    <property type="match status" value="1"/>
</dbReference>
<name>A0ABR2RBB2_9ROSI</name>
<sequence length="162" mass="18965">MLELELTDCRESESHALESNQNLQAELLGNSIKTLDDPQDDKLLQQNVENEDIQKLNTKLNFAKLEVGQLRSALDAAEVRYQEEYIRSTLQIRGVYEQVEHIKEKSCQREVELEEKLKKMKADIDELRANLMDKETEKRNIFEENEGLNLNIDKNRSDERES</sequence>
<evidence type="ECO:0000256" key="2">
    <source>
        <dbReference type="ARBA" id="ARBA00023054"/>
    </source>
</evidence>
<evidence type="ECO:0000256" key="3">
    <source>
        <dbReference type="SAM" id="Coils"/>
    </source>
</evidence>
<dbReference type="Proteomes" id="UP001396334">
    <property type="component" value="Unassembled WGS sequence"/>
</dbReference>
<evidence type="ECO:0000313" key="4">
    <source>
        <dbReference type="EMBL" id="KAK9010255.1"/>
    </source>
</evidence>
<dbReference type="PANTHER" id="PTHR34224:SF4">
    <property type="entry name" value="INTERACTOR OF CONSTITUTIVE ACTIVE ROPS 2, CHLOROPLASTIC"/>
    <property type="match status" value="1"/>
</dbReference>
<reference evidence="4 5" key="1">
    <citation type="journal article" date="2024" name="G3 (Bethesda)">
        <title>Genome assembly of Hibiscus sabdariffa L. provides insights into metabolisms of medicinal natural products.</title>
        <authorList>
            <person name="Kim T."/>
        </authorList>
    </citation>
    <scope>NUCLEOTIDE SEQUENCE [LARGE SCALE GENOMIC DNA]</scope>
    <source>
        <strain evidence="4">TK-2024</strain>
        <tissue evidence="4">Old leaves</tissue>
    </source>
</reference>
<feature type="coiled-coil region" evidence="3">
    <location>
        <begin position="53"/>
        <end position="144"/>
    </location>
</feature>
<dbReference type="InterPro" id="IPR029688">
    <property type="entry name" value="ICR"/>
</dbReference>
<comment type="caution">
    <text evidence="4">The sequence shown here is derived from an EMBL/GenBank/DDBJ whole genome shotgun (WGS) entry which is preliminary data.</text>
</comment>
<evidence type="ECO:0000313" key="5">
    <source>
        <dbReference type="Proteomes" id="UP001396334"/>
    </source>
</evidence>
<accession>A0ABR2RBB2</accession>
<comment type="similarity">
    <text evidence="1">Belongs to the ICR family.</text>
</comment>
<evidence type="ECO:0000256" key="1">
    <source>
        <dbReference type="ARBA" id="ARBA00009778"/>
    </source>
</evidence>
<dbReference type="EMBL" id="JBBPBN010000024">
    <property type="protein sequence ID" value="KAK9010255.1"/>
    <property type="molecule type" value="Genomic_DNA"/>
</dbReference>
<organism evidence="4 5">
    <name type="scientific">Hibiscus sabdariffa</name>
    <name type="common">roselle</name>
    <dbReference type="NCBI Taxonomy" id="183260"/>
    <lineage>
        <taxon>Eukaryota</taxon>
        <taxon>Viridiplantae</taxon>
        <taxon>Streptophyta</taxon>
        <taxon>Embryophyta</taxon>
        <taxon>Tracheophyta</taxon>
        <taxon>Spermatophyta</taxon>
        <taxon>Magnoliopsida</taxon>
        <taxon>eudicotyledons</taxon>
        <taxon>Gunneridae</taxon>
        <taxon>Pentapetalae</taxon>
        <taxon>rosids</taxon>
        <taxon>malvids</taxon>
        <taxon>Malvales</taxon>
        <taxon>Malvaceae</taxon>
        <taxon>Malvoideae</taxon>
        <taxon>Hibiscus</taxon>
    </lineage>
</organism>
<keyword evidence="2 3" id="KW-0175">Coiled coil</keyword>
<keyword evidence="5" id="KW-1185">Reference proteome</keyword>
<gene>
    <name evidence="4" type="ORF">V6N11_036768</name>
</gene>
<protein>
    <submittedName>
        <fullName evidence="4">Uncharacterized protein</fullName>
    </submittedName>
</protein>
<proteinExistence type="inferred from homology"/>